<organism evidence="8 9">
    <name type="scientific">Candidatus Choladousia intestinavium</name>
    <dbReference type="NCBI Taxonomy" id="2840727"/>
    <lineage>
        <taxon>Bacteria</taxon>
        <taxon>Bacillati</taxon>
        <taxon>Bacillota</taxon>
        <taxon>Clostridia</taxon>
        <taxon>Lachnospirales</taxon>
        <taxon>Lachnospiraceae</taxon>
        <taxon>Lachnospiraceae incertae sedis</taxon>
        <taxon>Candidatus Choladousia</taxon>
    </lineage>
</organism>
<dbReference type="Pfam" id="PF09586">
    <property type="entry name" value="YfhO"/>
    <property type="match status" value="1"/>
</dbReference>
<dbReference type="PANTHER" id="PTHR38454">
    <property type="entry name" value="INTEGRAL MEMBRANE PROTEIN-RELATED"/>
    <property type="match status" value="1"/>
</dbReference>
<feature type="transmembrane region" description="Helical" evidence="6">
    <location>
        <begin position="580"/>
        <end position="602"/>
    </location>
</feature>
<dbReference type="GO" id="GO:0000271">
    <property type="term" value="P:polysaccharide biosynthetic process"/>
    <property type="evidence" value="ECO:0007669"/>
    <property type="project" value="InterPro"/>
</dbReference>
<protein>
    <submittedName>
        <fullName evidence="8">YfhO family protein</fullName>
    </submittedName>
</protein>
<feature type="transmembrane region" description="Helical" evidence="6">
    <location>
        <begin position="371"/>
        <end position="394"/>
    </location>
</feature>
<feature type="compositionally biased region" description="Basic and acidic residues" evidence="5">
    <location>
        <begin position="1001"/>
        <end position="1029"/>
    </location>
</feature>
<dbReference type="EMBL" id="DVGK01000075">
    <property type="protein sequence ID" value="HIR13564.1"/>
    <property type="molecule type" value="Genomic_DNA"/>
</dbReference>
<feature type="transmembrane region" description="Helical" evidence="6">
    <location>
        <begin position="77"/>
        <end position="101"/>
    </location>
</feature>
<proteinExistence type="predicted"/>
<evidence type="ECO:0000256" key="1">
    <source>
        <dbReference type="ARBA" id="ARBA00004141"/>
    </source>
</evidence>
<dbReference type="Pfam" id="PF04138">
    <property type="entry name" value="GtrA_DPMS_TM"/>
    <property type="match status" value="1"/>
</dbReference>
<evidence type="ECO:0000256" key="2">
    <source>
        <dbReference type="ARBA" id="ARBA00022692"/>
    </source>
</evidence>
<feature type="transmembrane region" description="Helical" evidence="6">
    <location>
        <begin position="12"/>
        <end position="30"/>
    </location>
</feature>
<evidence type="ECO:0000313" key="9">
    <source>
        <dbReference type="Proteomes" id="UP000886757"/>
    </source>
</evidence>
<feature type="region of interest" description="Disordered" evidence="5">
    <location>
        <begin position="978"/>
        <end position="1040"/>
    </location>
</feature>
<feature type="transmembrane region" description="Helical" evidence="6">
    <location>
        <begin position="525"/>
        <end position="545"/>
    </location>
</feature>
<feature type="transmembrane region" description="Helical" evidence="6">
    <location>
        <begin position="551"/>
        <end position="573"/>
    </location>
</feature>
<dbReference type="GO" id="GO:0016020">
    <property type="term" value="C:membrane"/>
    <property type="evidence" value="ECO:0007669"/>
    <property type="project" value="UniProtKB-SubCell"/>
</dbReference>
<dbReference type="InterPro" id="IPR007267">
    <property type="entry name" value="GtrA_DPMS_TM"/>
</dbReference>
<dbReference type="Proteomes" id="UP000886757">
    <property type="component" value="Unassembled WGS sequence"/>
</dbReference>
<feature type="transmembrane region" description="Helical" evidence="6">
    <location>
        <begin position="325"/>
        <end position="351"/>
    </location>
</feature>
<dbReference type="AlphaFoldDB" id="A0A9D1ACQ6"/>
<feature type="transmembrane region" description="Helical" evidence="6">
    <location>
        <begin position="36"/>
        <end position="56"/>
    </location>
</feature>
<feature type="transmembrane region" description="Helical" evidence="6">
    <location>
        <begin position="247"/>
        <end position="264"/>
    </location>
</feature>
<feature type="transmembrane region" description="Helical" evidence="6">
    <location>
        <begin position="107"/>
        <end position="128"/>
    </location>
</feature>
<reference evidence="8" key="2">
    <citation type="journal article" date="2021" name="PeerJ">
        <title>Extensive microbial diversity within the chicken gut microbiome revealed by metagenomics and culture.</title>
        <authorList>
            <person name="Gilroy R."/>
            <person name="Ravi A."/>
            <person name="Getino M."/>
            <person name="Pursley I."/>
            <person name="Horton D.L."/>
            <person name="Alikhan N.F."/>
            <person name="Baker D."/>
            <person name="Gharbi K."/>
            <person name="Hall N."/>
            <person name="Watson M."/>
            <person name="Adriaenssens E.M."/>
            <person name="Foster-Nyarko E."/>
            <person name="Jarju S."/>
            <person name="Secka A."/>
            <person name="Antonio M."/>
            <person name="Oren A."/>
            <person name="Chaudhuri R.R."/>
            <person name="La Ragione R."/>
            <person name="Hildebrand F."/>
            <person name="Pallen M.J."/>
        </authorList>
    </citation>
    <scope>NUCLEOTIDE SEQUENCE</scope>
    <source>
        <strain evidence="8">ChiSjej4B22-8148</strain>
    </source>
</reference>
<feature type="transmembrane region" description="Helical" evidence="6">
    <location>
        <begin position="149"/>
        <end position="174"/>
    </location>
</feature>
<evidence type="ECO:0000256" key="3">
    <source>
        <dbReference type="ARBA" id="ARBA00022989"/>
    </source>
</evidence>
<gene>
    <name evidence="8" type="ORF">IAB31_06535</name>
</gene>
<sequence length="1040" mass="117543">MKKLYQNQAVRYIFFGGCSTLVNLGMYYILRQIVGMDITAANTAAIFTAILFAYVVNKNFVFEHRTESFRELLKEAGGFIGMRLGTMLVEILGVLLLSIIWGMNDMIAKILIQVVILVLNFLISKYVVFKKEDAPADAESLEKKRRGRLFFLAGFLLSALAAGIGFAVIGVWPFGDKTLLIIDSLHQYLPFYTDFHEKLAGSESLLYSISGGFGYNFWSTYAYYMASPLNFLMVFVPTENVCDFMDVMILLKIALCGGFFSWYLHDRDPERKYLPAAFGVMFALSNFILGYYFNLMWLDSIAVLPLVMKGIERIVRQESGKLYGLALFYGLWCNYYIGFMLCIFSCLYFLVRWISAERIRLKAVGKSCLTFGWYSLLAGGMAALVLLPAFLGLSSSESMQGNTFPTLIRFYTSFAEMMLSNFAFTDPVNISNSQVGLNVYCTVAAVLLAVLYLFDRKIRLRERLGHYALCALLLLSFSFNILNYIWHGFHVQNGLPNRFAFLYIALLLVMAYDVLGHLQSIPLPFLLAAWAIPAAFVGWCFVEQFGELEEYIYLITLGLLILYLGLLMAGKYLHDRGWRLWCGVLSLVLIGETAANGIHGIISNGGVTRSIYLGDQESYQNLMAVQGDTDFYRSEVDRQRMRNVTMFCGGNSIVMFNSTMQESVIRLCQSLGIEARTNKNGYLGVTKLFNDVFGIKYLASPVNQAETMYQFEKVDQDGELTLYKNDNALSIGFMVQDSIRDWDIQAAEPLQVQNSFVELATGLEPIFVLDRYIDMEDGQNYGIKIPENKQVYLCIDTRVASIDLNTPEYSRTYTTYTDNLYVINGTEESNMADFTVELNDNQTTVQAQVYTCSNEAYQEVIDKLSESQMTDVSVDGNKISGRVDVKEAGTLLLTIPYDEGWQITVDGAPAEFYTVGDTFIGLHLEEGEHEIRMTYTPGGLWEGSAVSLVCVLLFFLTGIWEKRHPAWFAGKRLSEEEAGKENQENLPEESAGSKLPETMAGEEKDGRKENQWKYEGDRENEHSVFRESRQNSGGDLRPFK</sequence>
<comment type="subcellular location">
    <subcellularLocation>
        <location evidence="1">Membrane</location>
        <topology evidence="1">Multi-pass membrane protein</topology>
    </subcellularLocation>
</comment>
<comment type="caution">
    <text evidence="8">The sequence shown here is derived from an EMBL/GenBank/DDBJ whole genome shotgun (WGS) entry which is preliminary data.</text>
</comment>
<evidence type="ECO:0000256" key="4">
    <source>
        <dbReference type="ARBA" id="ARBA00023136"/>
    </source>
</evidence>
<keyword evidence="4 6" id="KW-0472">Membrane</keyword>
<keyword evidence="2 6" id="KW-0812">Transmembrane</keyword>
<feature type="transmembrane region" description="Helical" evidence="6">
    <location>
        <begin position="498"/>
        <end position="518"/>
    </location>
</feature>
<evidence type="ECO:0000259" key="7">
    <source>
        <dbReference type="Pfam" id="PF04138"/>
    </source>
</evidence>
<dbReference type="InterPro" id="IPR018580">
    <property type="entry name" value="Uncharacterised_YfhO"/>
</dbReference>
<reference evidence="8" key="1">
    <citation type="submission" date="2020-10" db="EMBL/GenBank/DDBJ databases">
        <authorList>
            <person name="Gilroy R."/>
        </authorList>
    </citation>
    <scope>NUCLEOTIDE SEQUENCE</scope>
    <source>
        <strain evidence="8">ChiSjej4B22-8148</strain>
    </source>
</reference>
<feature type="transmembrane region" description="Helical" evidence="6">
    <location>
        <begin position="437"/>
        <end position="454"/>
    </location>
</feature>
<keyword evidence="3 6" id="KW-1133">Transmembrane helix</keyword>
<feature type="transmembrane region" description="Helical" evidence="6">
    <location>
        <begin position="466"/>
        <end position="486"/>
    </location>
</feature>
<accession>A0A9D1ACQ6</accession>
<feature type="transmembrane region" description="Helical" evidence="6">
    <location>
        <begin position="276"/>
        <end position="304"/>
    </location>
</feature>
<dbReference type="PANTHER" id="PTHR38454:SF1">
    <property type="entry name" value="INTEGRAL MEMBRANE PROTEIN"/>
    <property type="match status" value="1"/>
</dbReference>
<feature type="domain" description="GtrA/DPMS transmembrane" evidence="7">
    <location>
        <begin position="11"/>
        <end position="129"/>
    </location>
</feature>
<evidence type="ECO:0000256" key="5">
    <source>
        <dbReference type="SAM" id="MobiDB-lite"/>
    </source>
</evidence>
<evidence type="ECO:0000313" key="8">
    <source>
        <dbReference type="EMBL" id="HIR13564.1"/>
    </source>
</evidence>
<name>A0A9D1ACQ6_9FIRM</name>
<evidence type="ECO:0000256" key="6">
    <source>
        <dbReference type="SAM" id="Phobius"/>
    </source>
</evidence>